<keyword evidence="6" id="KW-0408">Iron</keyword>
<reference evidence="8" key="1">
    <citation type="submission" date="2020-11" db="EMBL/GenBank/DDBJ databases">
        <authorList>
            <consortium name="DOE Joint Genome Institute"/>
            <person name="Ahrendt S."/>
            <person name="Riley R."/>
            <person name="Andreopoulos W."/>
            <person name="Labutti K."/>
            <person name="Pangilinan J."/>
            <person name="Ruiz-Duenas F.J."/>
            <person name="Barrasa J.M."/>
            <person name="Sanchez-Garcia M."/>
            <person name="Camarero S."/>
            <person name="Miyauchi S."/>
            <person name="Serrano A."/>
            <person name="Linde D."/>
            <person name="Babiker R."/>
            <person name="Drula E."/>
            <person name="Ayuso-Fernandez I."/>
            <person name="Pacheco R."/>
            <person name="Padilla G."/>
            <person name="Ferreira P."/>
            <person name="Barriuso J."/>
            <person name="Kellner H."/>
            <person name="Castanera R."/>
            <person name="Alfaro M."/>
            <person name="Ramirez L."/>
            <person name="Pisabarro A.G."/>
            <person name="Kuo A."/>
            <person name="Tritt A."/>
            <person name="Lipzen A."/>
            <person name="He G."/>
            <person name="Yan M."/>
            <person name="Ng V."/>
            <person name="Cullen D."/>
            <person name="Martin F."/>
            <person name="Rosso M.-N."/>
            <person name="Henrissat B."/>
            <person name="Hibbett D."/>
            <person name="Martinez A.T."/>
            <person name="Grigoriev I.V."/>
        </authorList>
    </citation>
    <scope>NUCLEOTIDE SEQUENCE</scope>
    <source>
        <strain evidence="8">CBS 247.69</strain>
    </source>
</reference>
<evidence type="ECO:0000313" key="8">
    <source>
        <dbReference type="EMBL" id="KAF9459856.1"/>
    </source>
</evidence>
<name>A0A9P5Y1Z4_9AGAR</name>
<protein>
    <recommendedName>
        <fullName evidence="7">TauD/TfdA-like domain-containing protein</fullName>
    </recommendedName>
</protein>
<dbReference type="AlphaFoldDB" id="A0A9P5Y1Z4"/>
<dbReference type="GO" id="GO:0051213">
    <property type="term" value="F:dioxygenase activity"/>
    <property type="evidence" value="ECO:0007669"/>
    <property type="project" value="UniProtKB-KW"/>
</dbReference>
<dbReference type="InterPro" id="IPR042098">
    <property type="entry name" value="TauD-like_sf"/>
</dbReference>
<organism evidence="8 9">
    <name type="scientific">Collybia nuda</name>
    <dbReference type="NCBI Taxonomy" id="64659"/>
    <lineage>
        <taxon>Eukaryota</taxon>
        <taxon>Fungi</taxon>
        <taxon>Dikarya</taxon>
        <taxon>Basidiomycota</taxon>
        <taxon>Agaricomycotina</taxon>
        <taxon>Agaricomycetes</taxon>
        <taxon>Agaricomycetidae</taxon>
        <taxon>Agaricales</taxon>
        <taxon>Tricholomatineae</taxon>
        <taxon>Clitocybaceae</taxon>
        <taxon>Collybia</taxon>
    </lineage>
</organism>
<proteinExistence type="inferred from homology"/>
<dbReference type="Proteomes" id="UP000807353">
    <property type="component" value="Unassembled WGS sequence"/>
</dbReference>
<keyword evidence="9" id="KW-1185">Reference proteome</keyword>
<accession>A0A9P5Y1Z4</accession>
<evidence type="ECO:0000313" key="9">
    <source>
        <dbReference type="Proteomes" id="UP000807353"/>
    </source>
</evidence>
<dbReference type="PANTHER" id="PTHR43779:SF2">
    <property type="entry name" value="ALPHA-KETOGLUTARATE-DEPENDENT XANTHINE DIOXYGENASE XAN1"/>
    <property type="match status" value="1"/>
</dbReference>
<feature type="domain" description="TauD/TfdA-like" evidence="7">
    <location>
        <begin position="20"/>
        <end position="82"/>
    </location>
</feature>
<dbReference type="InterPro" id="IPR051178">
    <property type="entry name" value="TfdA_dioxygenase"/>
</dbReference>
<evidence type="ECO:0000256" key="3">
    <source>
        <dbReference type="ARBA" id="ARBA00022723"/>
    </source>
</evidence>
<evidence type="ECO:0000256" key="4">
    <source>
        <dbReference type="ARBA" id="ARBA00022964"/>
    </source>
</evidence>
<evidence type="ECO:0000259" key="7">
    <source>
        <dbReference type="Pfam" id="PF02668"/>
    </source>
</evidence>
<dbReference type="InterPro" id="IPR003819">
    <property type="entry name" value="TauD/TfdA-like"/>
</dbReference>
<keyword evidence="4" id="KW-0223">Dioxygenase</keyword>
<comment type="similarity">
    <text evidence="2">Belongs to the TfdA dioxygenase family.</text>
</comment>
<dbReference type="SUPFAM" id="SSF51197">
    <property type="entry name" value="Clavaminate synthase-like"/>
    <property type="match status" value="2"/>
</dbReference>
<dbReference type="Pfam" id="PF02668">
    <property type="entry name" value="TauD"/>
    <property type="match status" value="2"/>
</dbReference>
<evidence type="ECO:0000256" key="2">
    <source>
        <dbReference type="ARBA" id="ARBA00005896"/>
    </source>
</evidence>
<evidence type="ECO:0000256" key="6">
    <source>
        <dbReference type="ARBA" id="ARBA00023004"/>
    </source>
</evidence>
<evidence type="ECO:0000256" key="1">
    <source>
        <dbReference type="ARBA" id="ARBA00001954"/>
    </source>
</evidence>
<gene>
    <name evidence="8" type="ORF">BDZ94DRAFT_1238894</name>
</gene>
<comment type="caution">
    <text evidence="8">The sequence shown here is derived from an EMBL/GenBank/DDBJ whole genome shotgun (WGS) entry which is preliminary data.</text>
</comment>
<sequence>MSIQLSPLPLPAKADRVKMAEFGREIKGVDLKNVTPTQFAQIREALYKHEIILFRDVKISPAEQAAFTKAFDPTSNGYGHAFDPSVSEISTRLLQMHGIPGLVYPHDWQKNDLILFHNRGLMHSVTGALKDDDLRVFHQCNLHGSDDPAPPSAEDIKKYA</sequence>
<dbReference type="OrthoDB" id="93019at2759"/>
<keyword evidence="3" id="KW-0479">Metal-binding</keyword>
<dbReference type="PANTHER" id="PTHR43779">
    <property type="entry name" value="DIOXYGENASE RV0097-RELATED"/>
    <property type="match status" value="1"/>
</dbReference>
<dbReference type="EMBL" id="MU150309">
    <property type="protein sequence ID" value="KAF9459856.1"/>
    <property type="molecule type" value="Genomic_DNA"/>
</dbReference>
<keyword evidence="5" id="KW-0560">Oxidoreductase</keyword>
<evidence type="ECO:0000256" key="5">
    <source>
        <dbReference type="ARBA" id="ARBA00023002"/>
    </source>
</evidence>
<dbReference type="Gene3D" id="3.60.130.10">
    <property type="entry name" value="Clavaminate synthase-like"/>
    <property type="match status" value="2"/>
</dbReference>
<comment type="cofactor">
    <cofactor evidence="1">
        <name>Fe(2+)</name>
        <dbReference type="ChEBI" id="CHEBI:29033"/>
    </cofactor>
</comment>
<dbReference type="GO" id="GO:0046872">
    <property type="term" value="F:metal ion binding"/>
    <property type="evidence" value="ECO:0007669"/>
    <property type="project" value="UniProtKB-KW"/>
</dbReference>
<feature type="domain" description="TauD/TfdA-like" evidence="7">
    <location>
        <begin position="99"/>
        <end position="140"/>
    </location>
</feature>